<proteinExistence type="predicted"/>
<dbReference type="Proteomes" id="UP000007755">
    <property type="component" value="Unassembled WGS sequence"/>
</dbReference>
<dbReference type="EMBL" id="GL888336">
    <property type="protein sequence ID" value="EGI62496.1"/>
    <property type="molecule type" value="Genomic_DNA"/>
</dbReference>
<evidence type="ECO:0000313" key="2">
    <source>
        <dbReference type="EMBL" id="EGI62496.1"/>
    </source>
</evidence>
<protein>
    <submittedName>
        <fullName evidence="2">Uncharacterized protein</fullName>
    </submittedName>
</protein>
<dbReference type="AlphaFoldDB" id="F4WTH8"/>
<feature type="compositionally biased region" description="Basic and acidic residues" evidence="1">
    <location>
        <begin position="258"/>
        <end position="272"/>
    </location>
</feature>
<keyword evidence="3" id="KW-1185">Reference proteome</keyword>
<organism evidence="3">
    <name type="scientific">Acromyrmex echinatior</name>
    <name type="common">Panamanian leafcutter ant</name>
    <name type="synonym">Acromyrmex octospinosus echinatior</name>
    <dbReference type="NCBI Taxonomy" id="103372"/>
    <lineage>
        <taxon>Eukaryota</taxon>
        <taxon>Metazoa</taxon>
        <taxon>Ecdysozoa</taxon>
        <taxon>Arthropoda</taxon>
        <taxon>Hexapoda</taxon>
        <taxon>Insecta</taxon>
        <taxon>Pterygota</taxon>
        <taxon>Neoptera</taxon>
        <taxon>Endopterygota</taxon>
        <taxon>Hymenoptera</taxon>
        <taxon>Apocrita</taxon>
        <taxon>Aculeata</taxon>
        <taxon>Formicoidea</taxon>
        <taxon>Formicidae</taxon>
        <taxon>Myrmicinae</taxon>
        <taxon>Acromyrmex</taxon>
    </lineage>
</organism>
<evidence type="ECO:0000256" key="1">
    <source>
        <dbReference type="SAM" id="MobiDB-lite"/>
    </source>
</evidence>
<name>F4WTH8_ACREC</name>
<dbReference type="InParanoid" id="F4WTH8"/>
<evidence type="ECO:0000313" key="3">
    <source>
        <dbReference type="Proteomes" id="UP000007755"/>
    </source>
</evidence>
<sequence>MLRACRTPPAACGGLCRTSAVVVRFYAHGTSRRSNPPSRASREQPVATLLSTSLRLLPPLSLHPDSRLVRIVAYGVAALGATPSGSTGIPFHSVQPFNDAPDCLSNRSSIRIPLDDLHSVPSISTAAPRQMRTRRLQINDTNFSRMLLFSLSSSSLISSPLETFKLQVCSFHFPGNTSRGCRIQHTRLTEGSSIFRLLVRRHEYEQKREKEGKDFFYYRSSALSLLLPTLMLLLALQPSRRETGIKRQTNERAGAAARAREEPSPAFAKERTQNAPVSSFPGVPVCNCVQAFRSPDRSPRRYTDQNVPNYLQTPEGPTLNFANKLLIP</sequence>
<reference evidence="2" key="1">
    <citation type="submission" date="2011-02" db="EMBL/GenBank/DDBJ databases">
        <title>The genome of the leaf-cutting ant Acromyrmex echinatior suggests key adaptations to social evolution and fungus farming.</title>
        <authorList>
            <person name="Nygaard S."/>
            <person name="Zhang G."/>
        </authorList>
    </citation>
    <scope>NUCLEOTIDE SEQUENCE</scope>
</reference>
<gene>
    <name evidence="2" type="ORF">G5I_09176</name>
</gene>
<accession>F4WTH8</accession>
<feature type="region of interest" description="Disordered" evidence="1">
    <location>
        <begin position="246"/>
        <end position="275"/>
    </location>
</feature>